<comment type="caution">
    <text evidence="4">The sequence shown here is derived from an EMBL/GenBank/DDBJ whole genome shotgun (WGS) entry which is preliminary data.</text>
</comment>
<organism evidence="4 5">
    <name type="scientific">Pararhodobacter zhoushanensis</name>
    <dbReference type="NCBI Taxonomy" id="2479545"/>
    <lineage>
        <taxon>Bacteria</taxon>
        <taxon>Pseudomonadati</taxon>
        <taxon>Pseudomonadota</taxon>
        <taxon>Alphaproteobacteria</taxon>
        <taxon>Rhodobacterales</taxon>
        <taxon>Paracoccaceae</taxon>
        <taxon>Pararhodobacter</taxon>
    </lineage>
</organism>
<accession>A0ABT3H037</accession>
<proteinExistence type="predicted"/>
<dbReference type="InterPro" id="IPR036291">
    <property type="entry name" value="NAD(P)-bd_dom_sf"/>
</dbReference>
<dbReference type="Pfam" id="PF01370">
    <property type="entry name" value="Epimerase"/>
    <property type="match status" value="1"/>
</dbReference>
<name>A0ABT3H037_9RHOB</name>
<dbReference type="PANTHER" id="PTHR43103">
    <property type="entry name" value="NUCLEOSIDE-DIPHOSPHATE-SUGAR EPIMERASE"/>
    <property type="match status" value="1"/>
</dbReference>
<gene>
    <name evidence="4" type="ORF">OKW52_13075</name>
</gene>
<dbReference type="RefSeq" id="WP_264506108.1">
    <property type="nucleotide sequence ID" value="NZ_JAPDFL010000001.1"/>
</dbReference>
<evidence type="ECO:0000259" key="3">
    <source>
        <dbReference type="Pfam" id="PF01370"/>
    </source>
</evidence>
<dbReference type="Gene3D" id="3.40.50.720">
    <property type="entry name" value="NAD(P)-binding Rossmann-like Domain"/>
    <property type="match status" value="1"/>
</dbReference>
<feature type="domain" description="NAD-dependent epimerase/dehydratase" evidence="3">
    <location>
        <begin position="3"/>
        <end position="202"/>
    </location>
</feature>
<keyword evidence="5" id="KW-1185">Reference proteome</keyword>
<dbReference type="Gene3D" id="3.90.25.10">
    <property type="entry name" value="UDP-galactose 4-epimerase, domain 1"/>
    <property type="match status" value="1"/>
</dbReference>
<sequence>MRVLITGAGGFIGQALAQAVADRRPDLSQLVLTDQHITEGPQGAALQPGDLTDPGFVDALLAPGFDLVFHLASLPGARAEGAPDLGHRINLLAPIALARGVAQRRPGARFVFASSIAVYGALRETVAPATPCEPALSYGAHKRMTEVLLADLTRRGDLNAVSLRLPGVVARPATETGHGSAFMSLLFHKIAAGQGYDCPVPDTARCWWLSRPACVDAFLHASTLDGDAVIQPPVLHLTTGAVAQAVAEVTGQTSRVIWGDDARLTGLFGALPDLDASPALNAGFRADADARALVRNALA</sequence>
<dbReference type="EMBL" id="JAPDFL010000001">
    <property type="protein sequence ID" value="MCW1933164.1"/>
    <property type="molecule type" value="Genomic_DNA"/>
</dbReference>
<keyword evidence="2" id="KW-0119">Carbohydrate metabolism</keyword>
<reference evidence="4 5" key="1">
    <citation type="submission" date="2022-10" db="EMBL/GenBank/DDBJ databases">
        <title>Pararhodobacter sp. nov., isolated from marine algae.</title>
        <authorList>
            <person name="Choi B.J."/>
            <person name="Kim J.M."/>
            <person name="Lee J.K."/>
            <person name="Choi D.G."/>
            <person name="Jeon C.O."/>
        </authorList>
    </citation>
    <scope>NUCLEOTIDE SEQUENCE [LARGE SCALE GENOMIC DNA]</scope>
    <source>
        <strain evidence="4 5">ZQ420</strain>
    </source>
</reference>
<evidence type="ECO:0000313" key="4">
    <source>
        <dbReference type="EMBL" id="MCW1933164.1"/>
    </source>
</evidence>
<evidence type="ECO:0000313" key="5">
    <source>
        <dbReference type="Proteomes" id="UP001208938"/>
    </source>
</evidence>
<dbReference type="PANTHER" id="PTHR43103:SF3">
    <property type="entry name" value="ADP-L-GLYCERO-D-MANNO-HEPTOSE-6-EPIMERASE"/>
    <property type="match status" value="1"/>
</dbReference>
<dbReference type="Proteomes" id="UP001208938">
    <property type="component" value="Unassembled WGS sequence"/>
</dbReference>
<dbReference type="InterPro" id="IPR001509">
    <property type="entry name" value="Epimerase_deHydtase"/>
</dbReference>
<dbReference type="SUPFAM" id="SSF51735">
    <property type="entry name" value="NAD(P)-binding Rossmann-fold domains"/>
    <property type="match status" value="1"/>
</dbReference>
<evidence type="ECO:0000256" key="1">
    <source>
        <dbReference type="ARBA" id="ARBA00022857"/>
    </source>
</evidence>
<keyword evidence="1" id="KW-0521">NADP</keyword>
<evidence type="ECO:0000256" key="2">
    <source>
        <dbReference type="ARBA" id="ARBA00023277"/>
    </source>
</evidence>
<protein>
    <submittedName>
        <fullName evidence="4">NAD-dependent epimerase/dehydratase family protein</fullName>
    </submittedName>
</protein>